<gene>
    <name evidence="1" type="ORF">CKO43_18200</name>
</gene>
<dbReference type="RefSeq" id="WP_200379502.1">
    <property type="nucleotide sequence ID" value="NZ_NRRU01000077.1"/>
</dbReference>
<name>A0ABS1DXA4_RUBGE</name>
<reference evidence="1" key="1">
    <citation type="submission" date="2017-08" db="EMBL/GenBank/DDBJ databases">
        <authorList>
            <person name="Imhoff J.F."/>
            <person name="Rahn T."/>
            <person name="Kuenzel S."/>
            <person name="Neulinger S.C."/>
        </authorList>
    </citation>
    <scope>NUCLEOTIDE SEQUENCE</scope>
    <source>
        <strain evidence="1">IM 151</strain>
    </source>
</reference>
<proteinExistence type="predicted"/>
<protein>
    <submittedName>
        <fullName evidence="1">Uncharacterized protein</fullName>
    </submittedName>
</protein>
<evidence type="ECO:0000313" key="2">
    <source>
        <dbReference type="Proteomes" id="UP001041814"/>
    </source>
</evidence>
<keyword evidence="2" id="KW-1185">Reference proteome</keyword>
<reference evidence="1" key="2">
    <citation type="journal article" date="2020" name="Microorganisms">
        <title>Osmotic Adaptation and Compatible Solute Biosynthesis of Phototrophic Bacteria as Revealed from Genome Analyses.</title>
        <authorList>
            <person name="Imhoff J.F."/>
            <person name="Rahn T."/>
            <person name="Kunzel S."/>
            <person name="Keller A."/>
            <person name="Neulinger S.C."/>
        </authorList>
    </citation>
    <scope>NUCLEOTIDE SEQUENCE</scope>
    <source>
        <strain evidence="1">IM 151</strain>
    </source>
</reference>
<evidence type="ECO:0000313" key="1">
    <source>
        <dbReference type="EMBL" id="MBK1714699.1"/>
    </source>
</evidence>
<dbReference type="EMBL" id="NRRU01000077">
    <property type="protein sequence ID" value="MBK1714699.1"/>
    <property type="molecule type" value="Genomic_DNA"/>
</dbReference>
<sequence length="247" mass="26804">MPSQAQIDDFALSARTAYRAVYNTFERSALDEGAAPTALGNECFTVSTKSATVEVFGALKIEQLAGRRRAAGKAVPHNARIAVVMSSKDIYAFDDTKPANEGSYLQKAFVNVGYYNVTTKHGWQTLLGLHYDFDSRGATQAHPIFHAQMHDGSAGKGIVGLAHTPAINALTQQQVFDSVRIPTANMVGASALLKLSADHLSHDSFKTLLQRLRGLAFFCNWRCNCSTLDDANSARDLLATGWYGMKA</sequence>
<organism evidence="1 2">
    <name type="scientific">Rubrivivax gelatinosus</name>
    <name type="common">Rhodocyclus gelatinosus</name>
    <name type="synonym">Rhodopseudomonas gelatinosa</name>
    <dbReference type="NCBI Taxonomy" id="28068"/>
    <lineage>
        <taxon>Bacteria</taxon>
        <taxon>Pseudomonadati</taxon>
        <taxon>Pseudomonadota</taxon>
        <taxon>Betaproteobacteria</taxon>
        <taxon>Burkholderiales</taxon>
        <taxon>Sphaerotilaceae</taxon>
        <taxon>Rubrivivax</taxon>
    </lineage>
</organism>
<dbReference type="Proteomes" id="UP001041814">
    <property type="component" value="Unassembled WGS sequence"/>
</dbReference>
<accession>A0ABS1DXA4</accession>
<comment type="caution">
    <text evidence="1">The sequence shown here is derived from an EMBL/GenBank/DDBJ whole genome shotgun (WGS) entry which is preliminary data.</text>
</comment>